<evidence type="ECO:0008006" key="7">
    <source>
        <dbReference type="Google" id="ProtNLM"/>
    </source>
</evidence>
<reference evidence="5 6" key="1">
    <citation type="submission" date="2017-01" db="EMBL/GenBank/DDBJ databases">
        <title>The recent genome duplication of the halophilic yeast Hortaea werneckii: insights from long-read sequencing.</title>
        <authorList>
            <person name="Sinha S."/>
            <person name="Flibotte S."/>
            <person name="Neira M."/>
            <person name="Lenassi M."/>
            <person name="Gostincar C."/>
            <person name="Stajich J.E."/>
            <person name="Nislow C.E."/>
        </authorList>
    </citation>
    <scope>NUCLEOTIDE SEQUENCE [LARGE SCALE GENOMIC DNA]</scope>
    <source>
        <strain evidence="5 6">EXF-2000</strain>
    </source>
</reference>
<dbReference type="Pfam" id="PF25542">
    <property type="entry name" value="zf-CCCH_12"/>
    <property type="match status" value="1"/>
</dbReference>
<evidence type="ECO:0000313" key="5">
    <source>
        <dbReference type="EMBL" id="OTA34718.1"/>
    </source>
</evidence>
<feature type="domain" description="C3H1-type" evidence="3">
    <location>
        <begin position="362"/>
        <end position="388"/>
    </location>
</feature>
<dbReference type="Pfam" id="PF25543">
    <property type="entry name" value="zf-CCCH_tandem"/>
    <property type="match status" value="1"/>
</dbReference>
<dbReference type="STRING" id="1157616.A0A1Z5TFF0"/>
<evidence type="ECO:0000256" key="1">
    <source>
        <dbReference type="SAM" id="MobiDB-lite"/>
    </source>
</evidence>
<comment type="caution">
    <text evidence="5">The sequence shown here is derived from an EMBL/GenBank/DDBJ whole genome shotgun (WGS) entry which is preliminary data.</text>
</comment>
<name>A0A1Z5TFF0_HORWE</name>
<feature type="domain" description="Tandem CCCH zinc finger" evidence="4">
    <location>
        <begin position="396"/>
        <end position="445"/>
    </location>
</feature>
<organism evidence="5 6">
    <name type="scientific">Hortaea werneckii EXF-2000</name>
    <dbReference type="NCBI Taxonomy" id="1157616"/>
    <lineage>
        <taxon>Eukaryota</taxon>
        <taxon>Fungi</taxon>
        <taxon>Dikarya</taxon>
        <taxon>Ascomycota</taxon>
        <taxon>Pezizomycotina</taxon>
        <taxon>Dothideomycetes</taxon>
        <taxon>Dothideomycetidae</taxon>
        <taxon>Mycosphaerellales</taxon>
        <taxon>Teratosphaeriaceae</taxon>
        <taxon>Hortaea</taxon>
    </lineage>
</organism>
<dbReference type="InterPro" id="IPR057683">
    <property type="entry name" value="DUF7923"/>
</dbReference>
<dbReference type="VEuPathDB" id="FungiDB:BTJ68_05303"/>
<sequence>MNGHGGTLDSYAERLEGFRKSDAERDALVAELIKNHAALQLKYDEKCEDYNNEVESRRSWQSKFRSSEQALNQQKQVSGASNFALAVLDGDGAIFQDFLYSQGKDGGAEAAHIVHAALRDQLQELYQDSNVSDWSIVVYVILNLQGLGMKLASENIISNPNELAAFGRGFGAAQPHFNFIDVGAGKERADHKVRETLRLYLPNAQCRHVFFGPCHDKGYLPALEPYRGAYASKITLVETVPAETGFAQLGLQRISIPQAFRDKNLPPRYPATGSSFQASGGGARLPSNARIPSMDPTSTAISPPPTSTSKGTTGKSFDVSSRPAPKKRYLLLNAYDERLDPDLPKADGRSWERFTDLTHAKGRNFCNSHHLGDKCESGEYCEYLHGPKLTNGELLVLKNKARSIYCANKSYCRDLDCYLGHHCKFGNTCSTSKCRFGDTHNVDLEPARRYYEDGSEEWLPQFLEKHTKG</sequence>
<feature type="region of interest" description="Disordered" evidence="1">
    <location>
        <begin position="263"/>
        <end position="322"/>
    </location>
</feature>
<feature type="domain" description="DUF7923" evidence="2">
    <location>
        <begin position="81"/>
        <end position="260"/>
    </location>
</feature>
<dbReference type="AlphaFoldDB" id="A0A1Z5TFF0"/>
<evidence type="ECO:0000313" key="6">
    <source>
        <dbReference type="Proteomes" id="UP000194280"/>
    </source>
</evidence>
<evidence type="ECO:0000259" key="2">
    <source>
        <dbReference type="Pfam" id="PF25540"/>
    </source>
</evidence>
<dbReference type="InParanoid" id="A0A1Z5TFF0"/>
<protein>
    <recommendedName>
        <fullName evidence="7">C3H1-type domain-containing protein</fullName>
    </recommendedName>
</protein>
<keyword evidence="6" id="KW-1185">Reference proteome</keyword>
<proteinExistence type="predicted"/>
<dbReference type="PANTHER" id="PTHR37543">
    <property type="entry name" value="CCCH ZINC FINGER DNA BINDING PROTEIN (AFU_ORTHOLOGUE AFUA_5G12760)"/>
    <property type="match status" value="1"/>
</dbReference>
<dbReference type="Proteomes" id="UP000194280">
    <property type="component" value="Unassembled WGS sequence"/>
</dbReference>
<dbReference type="EMBL" id="MUNK01000055">
    <property type="protein sequence ID" value="OTA34718.1"/>
    <property type="molecule type" value="Genomic_DNA"/>
</dbReference>
<evidence type="ECO:0000259" key="4">
    <source>
        <dbReference type="Pfam" id="PF25543"/>
    </source>
</evidence>
<dbReference type="OrthoDB" id="2270193at2759"/>
<evidence type="ECO:0000259" key="3">
    <source>
        <dbReference type="Pfam" id="PF25542"/>
    </source>
</evidence>
<dbReference type="PANTHER" id="PTHR37543:SF1">
    <property type="entry name" value="CCCH ZINC FINGER DNA BINDING PROTEIN (AFU_ORTHOLOGUE AFUA_5G12760)"/>
    <property type="match status" value="1"/>
</dbReference>
<dbReference type="InterPro" id="IPR000571">
    <property type="entry name" value="Znf_CCCH"/>
</dbReference>
<feature type="compositionally biased region" description="Low complexity" evidence="1">
    <location>
        <begin position="296"/>
        <end position="316"/>
    </location>
</feature>
<accession>A0A1Z5TFF0</accession>
<dbReference type="Pfam" id="PF25540">
    <property type="entry name" value="DUF7923"/>
    <property type="match status" value="1"/>
</dbReference>
<gene>
    <name evidence="5" type="ORF">BTJ68_05303</name>
</gene>
<dbReference type="InterPro" id="IPR057654">
    <property type="entry name" value="Znf-CCCH_tandem"/>
</dbReference>